<keyword evidence="10" id="KW-1185">Reference proteome</keyword>
<dbReference type="Proteomes" id="UP000546257">
    <property type="component" value="Unassembled WGS sequence"/>
</dbReference>
<dbReference type="RefSeq" id="WP_185192167.1">
    <property type="nucleotide sequence ID" value="NZ_JACKXD010000002.1"/>
</dbReference>
<sequence>MTNGTAKLSRRAFLTTAAGTAAAAGATGTAAAQEGGSEEVIVGPGGSLVFEPGTDEPLQVTPGTTVTFTWDSDNHNIVVDSQPEGAGWEGHEPIENSGFTHEHTFETLGTYEYYCAPHQSAGMVGSIEVVESIETEAPANLPEVPDSAKTLGVAATFAMVATLGLAFFFLKYGGDYEFEEE</sequence>
<organism evidence="9 10">
    <name type="scientific">Halobellus ruber</name>
    <dbReference type="NCBI Taxonomy" id="2761102"/>
    <lineage>
        <taxon>Archaea</taxon>
        <taxon>Methanobacteriati</taxon>
        <taxon>Methanobacteriota</taxon>
        <taxon>Stenosarchaea group</taxon>
        <taxon>Halobacteria</taxon>
        <taxon>Halobacteriales</taxon>
        <taxon>Haloferacaceae</taxon>
        <taxon>Halobellus</taxon>
    </lineage>
</organism>
<keyword evidence="7" id="KW-1133">Transmembrane helix</keyword>
<keyword evidence="6 7" id="KW-0472">Membrane</keyword>
<evidence type="ECO:0000256" key="7">
    <source>
        <dbReference type="SAM" id="Phobius"/>
    </source>
</evidence>
<feature type="transmembrane region" description="Helical" evidence="7">
    <location>
        <begin position="151"/>
        <end position="170"/>
    </location>
</feature>
<evidence type="ECO:0000313" key="10">
    <source>
        <dbReference type="Proteomes" id="UP000546257"/>
    </source>
</evidence>
<evidence type="ECO:0000256" key="4">
    <source>
        <dbReference type="ARBA" id="ARBA00022982"/>
    </source>
</evidence>
<keyword evidence="2" id="KW-0813">Transport</keyword>
<evidence type="ECO:0000256" key="6">
    <source>
        <dbReference type="ARBA" id="ARBA00023136"/>
    </source>
</evidence>
<dbReference type="EMBL" id="JACKXD010000002">
    <property type="protein sequence ID" value="MBB6645795.1"/>
    <property type="molecule type" value="Genomic_DNA"/>
</dbReference>
<proteinExistence type="predicted"/>
<keyword evidence="5" id="KW-0186">Copper</keyword>
<dbReference type="SUPFAM" id="SSF49503">
    <property type="entry name" value="Cupredoxins"/>
    <property type="match status" value="1"/>
</dbReference>
<evidence type="ECO:0000256" key="1">
    <source>
        <dbReference type="ARBA" id="ARBA00004370"/>
    </source>
</evidence>
<dbReference type="PANTHER" id="PTHR34192">
    <property type="entry name" value="PLASTOCYANIN MAJOR ISOFORM, CHLOROPLASTIC-RELATED"/>
    <property type="match status" value="1"/>
</dbReference>
<evidence type="ECO:0000256" key="2">
    <source>
        <dbReference type="ARBA" id="ARBA00022448"/>
    </source>
</evidence>
<comment type="caution">
    <text evidence="9">The sequence shown here is derived from an EMBL/GenBank/DDBJ whole genome shotgun (WGS) entry which is preliminary data.</text>
</comment>
<dbReference type="InterPro" id="IPR028871">
    <property type="entry name" value="BlueCu_1_BS"/>
</dbReference>
<name>A0A7J9SFQ3_9EURY</name>
<keyword evidence="3" id="KW-0479">Metal-binding</keyword>
<keyword evidence="7" id="KW-0812">Transmembrane</keyword>
<dbReference type="PROSITE" id="PS00196">
    <property type="entry name" value="COPPER_BLUE"/>
    <property type="match status" value="1"/>
</dbReference>
<evidence type="ECO:0000256" key="5">
    <source>
        <dbReference type="ARBA" id="ARBA00023008"/>
    </source>
</evidence>
<keyword evidence="4" id="KW-0249">Electron transport</keyword>
<dbReference type="PANTHER" id="PTHR34192:SF10">
    <property type="entry name" value="PLASTOCYANIN MAJOR ISOFORM, CHLOROPLASTIC-RELATED"/>
    <property type="match status" value="1"/>
</dbReference>
<dbReference type="AlphaFoldDB" id="A0A7J9SFQ3"/>
<dbReference type="Pfam" id="PF00127">
    <property type="entry name" value="Copper-bind"/>
    <property type="match status" value="1"/>
</dbReference>
<protein>
    <submittedName>
        <fullName evidence="9">Halocyanin</fullName>
    </submittedName>
</protein>
<comment type="subcellular location">
    <subcellularLocation>
        <location evidence="1">Membrane</location>
    </subcellularLocation>
</comment>
<dbReference type="GO" id="GO:0009055">
    <property type="term" value="F:electron transfer activity"/>
    <property type="evidence" value="ECO:0007669"/>
    <property type="project" value="InterPro"/>
</dbReference>
<feature type="domain" description="Blue (type 1) copper" evidence="8">
    <location>
        <begin position="44"/>
        <end position="129"/>
    </location>
</feature>
<dbReference type="InterPro" id="IPR006311">
    <property type="entry name" value="TAT_signal"/>
</dbReference>
<dbReference type="GO" id="GO:0005507">
    <property type="term" value="F:copper ion binding"/>
    <property type="evidence" value="ECO:0007669"/>
    <property type="project" value="InterPro"/>
</dbReference>
<accession>A0A7J9SFQ3</accession>
<dbReference type="PROSITE" id="PS51318">
    <property type="entry name" value="TAT"/>
    <property type="match status" value="1"/>
</dbReference>
<gene>
    <name evidence="9" type="ORF">H5V44_05755</name>
</gene>
<dbReference type="InterPro" id="IPR008972">
    <property type="entry name" value="Cupredoxin"/>
</dbReference>
<dbReference type="GO" id="GO:0016020">
    <property type="term" value="C:membrane"/>
    <property type="evidence" value="ECO:0007669"/>
    <property type="project" value="UniProtKB-SubCell"/>
</dbReference>
<evidence type="ECO:0000259" key="8">
    <source>
        <dbReference type="Pfam" id="PF00127"/>
    </source>
</evidence>
<dbReference type="Gene3D" id="2.60.40.420">
    <property type="entry name" value="Cupredoxins - blue copper proteins"/>
    <property type="match status" value="1"/>
</dbReference>
<evidence type="ECO:0000256" key="3">
    <source>
        <dbReference type="ARBA" id="ARBA00022723"/>
    </source>
</evidence>
<dbReference type="InterPro" id="IPR000923">
    <property type="entry name" value="BlueCu_1"/>
</dbReference>
<reference evidence="9 10" key="1">
    <citation type="submission" date="2020-08" db="EMBL/GenBank/DDBJ databases">
        <authorList>
            <person name="Seo M.-J."/>
        </authorList>
    </citation>
    <scope>NUCLEOTIDE SEQUENCE [LARGE SCALE GENOMIC DNA]</scope>
    <source>
        <strain evidence="9 10">MBLA0160</strain>
    </source>
</reference>
<evidence type="ECO:0000313" key="9">
    <source>
        <dbReference type="EMBL" id="MBB6645795.1"/>
    </source>
</evidence>